<accession>A0ABD1ZS30</accession>
<reference evidence="2 3" key="1">
    <citation type="submission" date="2024-09" db="EMBL/GenBank/DDBJ databases">
        <title>Chromosome-scale assembly of Riccia fluitans.</title>
        <authorList>
            <person name="Paukszto L."/>
            <person name="Sawicki J."/>
            <person name="Karawczyk K."/>
            <person name="Piernik-Szablinska J."/>
            <person name="Szczecinska M."/>
            <person name="Mazdziarz M."/>
        </authorList>
    </citation>
    <scope>NUCLEOTIDE SEQUENCE [LARGE SCALE GENOMIC DNA]</scope>
    <source>
        <strain evidence="2">Rf_01</strain>
        <tissue evidence="2">Aerial parts of the thallus</tissue>
    </source>
</reference>
<feature type="compositionally biased region" description="Basic residues" evidence="1">
    <location>
        <begin position="51"/>
        <end position="60"/>
    </location>
</feature>
<organism evidence="2 3">
    <name type="scientific">Riccia fluitans</name>
    <dbReference type="NCBI Taxonomy" id="41844"/>
    <lineage>
        <taxon>Eukaryota</taxon>
        <taxon>Viridiplantae</taxon>
        <taxon>Streptophyta</taxon>
        <taxon>Embryophyta</taxon>
        <taxon>Marchantiophyta</taxon>
        <taxon>Marchantiopsida</taxon>
        <taxon>Marchantiidae</taxon>
        <taxon>Marchantiales</taxon>
        <taxon>Ricciaceae</taxon>
        <taxon>Riccia</taxon>
    </lineage>
</organism>
<dbReference type="Proteomes" id="UP001605036">
    <property type="component" value="Unassembled WGS sequence"/>
</dbReference>
<feature type="compositionally biased region" description="Basic and acidic residues" evidence="1">
    <location>
        <begin position="20"/>
        <end position="34"/>
    </location>
</feature>
<evidence type="ECO:0000313" key="3">
    <source>
        <dbReference type="Proteomes" id="UP001605036"/>
    </source>
</evidence>
<evidence type="ECO:0000313" key="2">
    <source>
        <dbReference type="EMBL" id="KAL2654160.1"/>
    </source>
</evidence>
<gene>
    <name evidence="2" type="ORF">R1flu_022288</name>
</gene>
<feature type="region of interest" description="Disordered" evidence="1">
    <location>
        <begin position="1"/>
        <end position="75"/>
    </location>
</feature>
<protein>
    <submittedName>
        <fullName evidence="2">Uncharacterized protein</fullName>
    </submittedName>
</protein>
<proteinExistence type="predicted"/>
<dbReference type="EMBL" id="JBHFFA010000001">
    <property type="protein sequence ID" value="KAL2654160.1"/>
    <property type="molecule type" value="Genomic_DNA"/>
</dbReference>
<keyword evidence="3" id="KW-1185">Reference proteome</keyword>
<name>A0ABD1ZS30_9MARC</name>
<comment type="caution">
    <text evidence="2">The sequence shown here is derived from an EMBL/GenBank/DDBJ whole genome shotgun (WGS) entry which is preliminary data.</text>
</comment>
<sequence>MTSVETSAKAPEEKEEPDTADQRDLNAEMKPDQRRSKRRRSSPVTPTDKPRTRKKTKMTKKGMIDLSDEEPQEAKREEETVYAEGTLQAPETDDINNFKKSMAYGEQVVVPIL</sequence>
<evidence type="ECO:0000256" key="1">
    <source>
        <dbReference type="SAM" id="MobiDB-lite"/>
    </source>
</evidence>
<dbReference type="AlphaFoldDB" id="A0ABD1ZS30"/>